<reference evidence="2 3" key="1">
    <citation type="submission" date="2018-06" db="EMBL/GenBank/DDBJ databases">
        <title>Comparative genomics reveals the genomic features of Rhizophagus irregularis, R. cerebriforme, R. diaphanum and Gigaspora rosea, and their symbiotic lifestyle signature.</title>
        <authorList>
            <person name="Morin E."/>
            <person name="San Clemente H."/>
            <person name="Chen E.C.H."/>
            <person name="De La Providencia I."/>
            <person name="Hainaut M."/>
            <person name="Kuo A."/>
            <person name="Kohler A."/>
            <person name="Murat C."/>
            <person name="Tang N."/>
            <person name="Roy S."/>
            <person name="Loubradou J."/>
            <person name="Henrissat B."/>
            <person name="Grigoriev I.V."/>
            <person name="Corradi N."/>
            <person name="Roux C."/>
            <person name="Martin F.M."/>
        </authorList>
    </citation>
    <scope>NUCLEOTIDE SEQUENCE [LARGE SCALE GENOMIC DNA]</scope>
    <source>
        <strain evidence="2 3">DAOM 227022</strain>
    </source>
</reference>
<protein>
    <submittedName>
        <fullName evidence="2">Uncharacterized protein</fullName>
    </submittedName>
</protein>
<sequence length="258" mass="31794">MKEEFITNYYYNKELKYIIEGRMDRVLIKQKRDNEREKNIQIDELEKQKSKINKREEEEQNILGEIKTEKWGIKILTRQFNAYWKNNIIDYNIRKVMKDINQLKNKAEWIVQSRNKELRMNIDKDEIDWNKTFNFIMLKNEELTFEMMTKNMKKRSYRIKNFLEELHTLELINKRNNNLDDIKCMRCKVDNENWNHIWKCENNSTTLYEIVQENLQKNIENLKKKNIYVNEARWKDRIINILLEKSTTKVNQLIIMNV</sequence>
<evidence type="ECO:0000313" key="2">
    <source>
        <dbReference type="EMBL" id="RIA83995.1"/>
    </source>
</evidence>
<name>A0A397SIK2_9GLOM</name>
<comment type="caution">
    <text evidence="2">The sequence shown here is derived from an EMBL/GenBank/DDBJ whole genome shotgun (WGS) entry which is preliminary data.</text>
</comment>
<accession>A0A397SIK2</accession>
<organism evidence="2 3">
    <name type="scientific">Glomus cerebriforme</name>
    <dbReference type="NCBI Taxonomy" id="658196"/>
    <lineage>
        <taxon>Eukaryota</taxon>
        <taxon>Fungi</taxon>
        <taxon>Fungi incertae sedis</taxon>
        <taxon>Mucoromycota</taxon>
        <taxon>Glomeromycotina</taxon>
        <taxon>Glomeromycetes</taxon>
        <taxon>Glomerales</taxon>
        <taxon>Glomeraceae</taxon>
        <taxon>Glomus</taxon>
    </lineage>
</organism>
<dbReference type="OrthoDB" id="2430774at2759"/>
<dbReference type="Proteomes" id="UP000265703">
    <property type="component" value="Unassembled WGS sequence"/>
</dbReference>
<dbReference type="AlphaFoldDB" id="A0A397SIK2"/>
<dbReference type="EMBL" id="QKYT01000526">
    <property type="protein sequence ID" value="RIA83995.1"/>
    <property type="molecule type" value="Genomic_DNA"/>
</dbReference>
<keyword evidence="1" id="KW-0175">Coiled coil</keyword>
<evidence type="ECO:0000256" key="1">
    <source>
        <dbReference type="SAM" id="Coils"/>
    </source>
</evidence>
<gene>
    <name evidence="2" type="ORF">C1645_742664</name>
</gene>
<proteinExistence type="predicted"/>
<evidence type="ECO:0000313" key="3">
    <source>
        <dbReference type="Proteomes" id="UP000265703"/>
    </source>
</evidence>
<keyword evidence="3" id="KW-1185">Reference proteome</keyword>
<feature type="coiled-coil region" evidence="1">
    <location>
        <begin position="28"/>
        <end position="62"/>
    </location>
</feature>